<evidence type="ECO:0000313" key="1">
    <source>
        <dbReference type="EMBL" id="CAD0007432.1"/>
    </source>
</evidence>
<reference evidence="1 2" key="1">
    <citation type="submission" date="2020-06" db="EMBL/GenBank/DDBJ databases">
        <authorList>
            <person name="Criscuolo A."/>
        </authorList>
    </citation>
    <scope>NUCLEOTIDE SEQUENCE [LARGE SCALE GENOMIC DNA]</scope>
    <source>
        <strain evidence="2">CIP 110025</strain>
    </source>
</reference>
<accession>A0A6V6Z933</accession>
<protein>
    <recommendedName>
        <fullName evidence="3">Lipoprotein</fullName>
    </recommendedName>
</protein>
<keyword evidence="2" id="KW-1185">Reference proteome</keyword>
<evidence type="ECO:0008006" key="3">
    <source>
        <dbReference type="Google" id="ProtNLM"/>
    </source>
</evidence>
<comment type="caution">
    <text evidence="1">The sequence shown here is derived from an EMBL/GenBank/DDBJ whole genome shotgun (WGS) entry which is preliminary data.</text>
</comment>
<gene>
    <name evidence="1" type="ORF">FLACHUCJ7_03294</name>
</gene>
<proteinExistence type="predicted"/>
<dbReference type="AlphaFoldDB" id="A0A6V6Z933"/>
<dbReference type="EMBL" id="CAIJDO010000194">
    <property type="protein sequence ID" value="CAD0007432.1"/>
    <property type="molecule type" value="Genomic_DNA"/>
</dbReference>
<sequence>MRKFCFALLFVSGIILTSCNNKKASLQFEKDVMYEIYPALIDTLWVNASYHYVPPPPPHIKDTPEYRIRHKKEYKKQFNEDLSHYKKTGFVIDLLLLDKISQVRQNQDELKAHFKDAVLIKNKISDTLEYKIDKGKFDSYKAFHLTYLPRFPRGNDRLYYNELRYQIRGVFSLSRIQFDDEKNYGVLTAGIECGPMCGYGYRIFIKKVKEKWVVDKIEEAWIS</sequence>
<dbReference type="PROSITE" id="PS51257">
    <property type="entry name" value="PROKAR_LIPOPROTEIN"/>
    <property type="match status" value="1"/>
</dbReference>
<organism evidence="1 2">
    <name type="scientific">Flavobacterium chungangense</name>
    <dbReference type="NCBI Taxonomy" id="554283"/>
    <lineage>
        <taxon>Bacteria</taxon>
        <taxon>Pseudomonadati</taxon>
        <taxon>Bacteroidota</taxon>
        <taxon>Flavobacteriia</taxon>
        <taxon>Flavobacteriales</taxon>
        <taxon>Flavobacteriaceae</taxon>
        <taxon>Flavobacterium</taxon>
    </lineage>
</organism>
<dbReference type="RefSeq" id="WP_031457017.1">
    <property type="nucleotide sequence ID" value="NZ_CAIJDO010000194.1"/>
</dbReference>
<evidence type="ECO:0000313" key="2">
    <source>
        <dbReference type="Proteomes" id="UP000556700"/>
    </source>
</evidence>
<name>A0A6V6Z933_9FLAO</name>
<dbReference type="Proteomes" id="UP000556700">
    <property type="component" value="Unassembled WGS sequence"/>
</dbReference>